<gene>
    <name evidence="3" type="ORF">LS74_008975</name>
</gene>
<feature type="region of interest" description="Disordered" evidence="1">
    <location>
        <begin position="287"/>
        <end position="336"/>
    </location>
</feature>
<evidence type="ECO:0000313" key="4">
    <source>
        <dbReference type="Proteomes" id="UP000029921"/>
    </source>
</evidence>
<feature type="compositionally biased region" description="Low complexity" evidence="1">
    <location>
        <begin position="24"/>
        <end position="67"/>
    </location>
</feature>
<feature type="region of interest" description="Disordered" evidence="1">
    <location>
        <begin position="24"/>
        <end position="71"/>
    </location>
</feature>
<evidence type="ECO:0000313" key="3">
    <source>
        <dbReference type="EMBL" id="TLD91365.1"/>
    </source>
</evidence>
<feature type="region of interest" description="Disordered" evidence="1">
    <location>
        <begin position="1155"/>
        <end position="1202"/>
    </location>
</feature>
<sequence length="1738" mass="191767">MKKILYASLCVIALVFSSSNANNNAQQQNQNQQQNTNKPSGNNNGKPNTGNNGSSGNNNSNNSSQSNISTGKDLSKIYGQQKNPGEFQTQEIMQNMFGGQAADRASSGDISNMVDGKITNIKHPGIQSFVDVKRSGVIDKAVKAATQSIGNTAVTTGRAYCYIARGQSFYNYQCSLNGVSYGSPDNGNSPTKAKQACEKNCYTAGRCYEVKSAKDTNSKDTIEKLGKVTFNKDNTKPFEVTRTITDLRKAKGITFKIKSNAPVLFFFEYTDESGYKRVMANGAQITATGEEEDKNQNGNSNNGNTGKPNQNNQKPNTGSNSGGNTNGKPNQNNKKPLQQITKSYTLTQKVKDLKLGFQVEEKYKKQEDLLIEIQDIELVIPQTKRFACSSQNLYFKDEKRKNCAKSDRVLLQSPEGPIEICKAFGSGDNDDGTFSTEEGCRATCRTNGECLFKNPSIDAAQFFGFQEGCLTDSKGCTNTGCRTSREQDAPILNEKVYDGEGNVTETIKNGIAVPGTVRPRVMADASGDYNNKIQQETKSLAFANMIKNQSYNASLPLNQKRETSYAIRTEANKTADGKPAIDKKLFVRVKPSDTLYDKPAYLYVMVRVESVSKDLITLPPCNYDNLVPNTPEYDKRTEECKKRDNAFRSYHYFLLDENKQAKGFYRHQGFNLAEYINNGNRYQVFNGKKWVEGGEGNSAPVFKRYNDLLGSVKKNKYFLEEEITNNSYALLEQIKGLPKVRAYWNAAGSGEFIIDPNTGKPILRDPFRAMLGEIYVQVKTKADIPAEIIAQNNGKEPKLKGYETPNNYVVYALLSDKELTHREIAEELIAKEKTTAPTHAIYNLLEIDNKNLLIDLKSDGTMGEEMIQIYLVGNSKQLSAYANVSSREPDVGENGYLFYWWHDAKADPAKGSITNLKPDSQEIREFKQFMPATLTDYEIFADKDFSKNKTQSLKFGYGAGDYDAKADCKVMNTTSGKSERICLPWWRIEREYDEKKDKSIANADFRALMGKMKLPMQGKVVSVCTKVDHMANAIYNKERQTITCTSYYNMLAGEDCFQNPFQKKCFYDNCPVKVKENCTLTNTIGFGDLKTKVQVDDVTAAGGDINQLKETKLEVKTYGYKCPKTMNIDLNQVCLKEETVMMQPAVCQSAGNTGGTGGGSGGTGGGNTGGNGNAGGGNNNAGGNSGSGQTPSLPGLDVGDAPTEHATMDEILSGKSNVVYCNTGNPVIDANGALKGFRGTCPGTRQEVTCKFDSLQTTTKTCTDPIIQKVKEEKINNIEQERVCKDVFVNVAKGETDIYKDDPSCYRSNTAADSKKGTISVNFRQDVNVTGLLISKNKESQQSVEFCTYNGTQGKMQGNCTSNSGQKTLNFISTLKDSQEILFAEQITRTDGGEDLGGWSKNLGIDATYEYGTGGKNDAMQGQICNGVGATGGNNCFTIQGIYQKGTADFDKAQKDNPNATWNAVGDIVPGKLLGSSNEYSSTAVSASVGSNRIEMLPDLRTPNFQLRWRSCGAPNIKEPSFNDVLSEGYFPSDGYFESNWWKWHYHSYRWKIYAYDDCDGHRSNFNAHWGHHNISKVNLFLNSGAGLSILFPTPSNYEVYFFNTEGGLMHKEVIAAAKMTTNLPGQMTPIRLGDKAKLYENGQETNQRLSCSEDDLSPAGGGTMYGIHSTTGAVCPVARDRDFILKNSIGSVTIIDLDTKITTTKKLTYPLPYINRIYYGYAQSVESRRYSCCQDFN</sequence>
<keyword evidence="2" id="KW-0732">Signal</keyword>
<dbReference type="RefSeq" id="WP_138129057.1">
    <property type="nucleotide sequence ID" value="NZ_JRPE02000015.1"/>
</dbReference>
<feature type="signal peptide" evidence="2">
    <location>
        <begin position="1"/>
        <end position="21"/>
    </location>
</feature>
<name>A0A4U8SWQ7_9HELI</name>
<evidence type="ECO:0000256" key="2">
    <source>
        <dbReference type="SAM" id="SignalP"/>
    </source>
</evidence>
<dbReference type="Proteomes" id="UP000029921">
    <property type="component" value="Unassembled WGS sequence"/>
</dbReference>
<protein>
    <submittedName>
        <fullName evidence="3">Uncharacterized protein</fullName>
    </submittedName>
</protein>
<keyword evidence="4" id="KW-1185">Reference proteome</keyword>
<feature type="chain" id="PRO_5021007251" evidence="2">
    <location>
        <begin position="22"/>
        <end position="1738"/>
    </location>
</feature>
<accession>A0A4U8SWQ7</accession>
<feature type="compositionally biased region" description="Low complexity" evidence="1">
    <location>
        <begin position="296"/>
        <end position="319"/>
    </location>
</feature>
<dbReference type="EMBL" id="JRPE02000015">
    <property type="protein sequence ID" value="TLD91365.1"/>
    <property type="molecule type" value="Genomic_DNA"/>
</dbReference>
<organism evidence="3 4">
    <name type="scientific">Helicobacter magdeburgensis</name>
    <dbReference type="NCBI Taxonomy" id="471858"/>
    <lineage>
        <taxon>Bacteria</taxon>
        <taxon>Pseudomonadati</taxon>
        <taxon>Campylobacterota</taxon>
        <taxon>Epsilonproteobacteria</taxon>
        <taxon>Campylobacterales</taxon>
        <taxon>Helicobacteraceae</taxon>
        <taxon>Helicobacter</taxon>
    </lineage>
</organism>
<feature type="compositionally biased region" description="Gly residues" evidence="1">
    <location>
        <begin position="1155"/>
        <end position="1186"/>
    </location>
</feature>
<comment type="caution">
    <text evidence="3">The sequence shown here is derived from an EMBL/GenBank/DDBJ whole genome shotgun (WGS) entry which is preliminary data.</text>
</comment>
<proteinExistence type="predicted"/>
<evidence type="ECO:0000256" key="1">
    <source>
        <dbReference type="SAM" id="MobiDB-lite"/>
    </source>
</evidence>
<reference evidence="3 4" key="1">
    <citation type="journal article" date="2014" name="Genome Announc.">
        <title>Draft genome sequences of eight enterohepatic helicobacter species isolated from both laboratory and wild rodents.</title>
        <authorList>
            <person name="Sheh A."/>
            <person name="Shen Z."/>
            <person name="Fox J.G."/>
        </authorList>
    </citation>
    <scope>NUCLEOTIDE SEQUENCE [LARGE SCALE GENOMIC DNA]</scope>
    <source>
        <strain evidence="3 4">MIT 96-1001</strain>
    </source>
</reference>